<evidence type="ECO:0000313" key="1">
    <source>
        <dbReference type="EMBL" id="MEJ8821430.1"/>
    </source>
</evidence>
<dbReference type="RefSeq" id="WP_340362480.1">
    <property type="nucleotide sequence ID" value="NZ_JBBKZV010000002.1"/>
</dbReference>
<reference evidence="1 2" key="1">
    <citation type="submission" date="2024-03" db="EMBL/GenBank/DDBJ databases">
        <title>Novel species of the genus Variovorax.</title>
        <authorList>
            <person name="Liu Q."/>
            <person name="Xin Y.-H."/>
        </authorList>
    </citation>
    <scope>NUCLEOTIDE SEQUENCE [LARGE SCALE GENOMIC DNA]</scope>
    <source>
        <strain evidence="1 2">KACC 18501</strain>
    </source>
</reference>
<sequence>MALTLDWLLDATHLVTFLAGTAVGAAGTYLADKATDKRRDAERVDARLVRFRQLKAHMLLLIAEMRKDISDPRLALIRDIAVLPTASTGFIPSKPTLVYHEDEHEDLIVKLDALAAAGFAVCVNETRPQRYRMGEDLAFLVLNDK</sequence>
<protein>
    <submittedName>
        <fullName evidence="1">Uncharacterized protein</fullName>
    </submittedName>
</protein>
<comment type="caution">
    <text evidence="1">The sequence shown here is derived from an EMBL/GenBank/DDBJ whole genome shotgun (WGS) entry which is preliminary data.</text>
</comment>
<evidence type="ECO:0000313" key="2">
    <source>
        <dbReference type="Proteomes" id="UP001363010"/>
    </source>
</evidence>
<dbReference type="EMBL" id="JBBKZV010000002">
    <property type="protein sequence ID" value="MEJ8821430.1"/>
    <property type="molecule type" value="Genomic_DNA"/>
</dbReference>
<organism evidence="1 2">
    <name type="scientific">Variovorax humicola</name>
    <dbReference type="NCBI Taxonomy" id="1769758"/>
    <lineage>
        <taxon>Bacteria</taxon>
        <taxon>Pseudomonadati</taxon>
        <taxon>Pseudomonadota</taxon>
        <taxon>Betaproteobacteria</taxon>
        <taxon>Burkholderiales</taxon>
        <taxon>Comamonadaceae</taxon>
        <taxon>Variovorax</taxon>
    </lineage>
</organism>
<dbReference type="Proteomes" id="UP001363010">
    <property type="component" value="Unassembled WGS sequence"/>
</dbReference>
<keyword evidence="2" id="KW-1185">Reference proteome</keyword>
<gene>
    <name evidence="1" type="ORF">WKW80_05180</name>
</gene>
<name>A0ABU8VUU1_9BURK</name>
<accession>A0ABU8VUU1</accession>
<proteinExistence type="predicted"/>